<gene>
    <name evidence="7" type="primary">tyrS</name>
    <name evidence="10" type="ORF">SAMN04488518_102241</name>
</gene>
<keyword evidence="11" id="KW-1185">Reference proteome</keyword>
<dbReference type="PRINTS" id="PR01040">
    <property type="entry name" value="TRNASYNTHTYR"/>
</dbReference>
<dbReference type="Gene3D" id="3.10.290.10">
    <property type="entry name" value="RNA-binding S4 domain"/>
    <property type="match status" value="1"/>
</dbReference>
<evidence type="ECO:0000256" key="8">
    <source>
        <dbReference type="PROSITE-ProRule" id="PRU00182"/>
    </source>
</evidence>
<reference evidence="10 11" key="1">
    <citation type="submission" date="2016-10" db="EMBL/GenBank/DDBJ databases">
        <authorList>
            <person name="Varghese N."/>
            <person name="Submissions S."/>
        </authorList>
    </citation>
    <scope>NUCLEOTIDE SEQUENCE [LARGE SCALE GENOMIC DNA]</scope>
    <source>
        <strain evidence="10 11">DSM 16392</strain>
    </source>
</reference>
<evidence type="ECO:0000256" key="3">
    <source>
        <dbReference type="ARBA" id="ARBA00022840"/>
    </source>
</evidence>
<comment type="similarity">
    <text evidence="7">Belongs to the class-I aminoacyl-tRNA synthetase family. TyrS type 1 subfamily.</text>
</comment>
<dbReference type="SUPFAM" id="SSF55174">
    <property type="entry name" value="Alpha-L RNA-binding motif"/>
    <property type="match status" value="1"/>
</dbReference>
<dbReference type="Pfam" id="PF00579">
    <property type="entry name" value="tRNA-synt_1b"/>
    <property type="match status" value="1"/>
</dbReference>
<feature type="short sequence motif" description="'KMSKS' region" evidence="7">
    <location>
        <begin position="243"/>
        <end position="247"/>
    </location>
</feature>
<evidence type="ECO:0000256" key="1">
    <source>
        <dbReference type="ARBA" id="ARBA00022598"/>
    </source>
</evidence>
<evidence type="ECO:0000256" key="5">
    <source>
        <dbReference type="ARBA" id="ARBA00023146"/>
    </source>
</evidence>
<sequence length="423" mass="46851">MKHTMVDTTRCFRPKSEALQLLIDRGFLHQCTDLEALDEKLQAGPITAYAGFDATADSLHVGHLLPLMAMRWLQKTGHKPILLVGGGTTRVGDPSFRSESRPLLDDAQIEHNLAGIRATVERLFDLSEGQGQIVNNAEWLDEFRFLEFLRDFGTHFTVNRMMTFDSVRSRLEAQQPLSVLEFCYMMLQAVDFVELNQRFDCTLQIGGSDQWGNIVNGVDLGRRSGSQLFGFTLPLLTTASGSKMGKTAEGAVWLNPSRLSSFGFWQFWRNADDADVPRLLKLFTDLPLGEIDRLSSLQGQELNEAKKILATQVTGIVHGLAAAEAALQQGEALFSGQEDLSQPTHELPLSLLAKPLGLLDLLVKTGFVTTNSEARRLIRGGGVRLNTSIVLEETRMISEGDLKPGERLTLAVGKRRKALVEFV</sequence>
<dbReference type="NCBIfam" id="TIGR00234">
    <property type="entry name" value="tyrS"/>
    <property type="match status" value="1"/>
</dbReference>
<dbReference type="RefSeq" id="WP_093517401.1">
    <property type="nucleotide sequence ID" value="NZ_FOSK01000002.1"/>
</dbReference>
<dbReference type="Proteomes" id="UP000199598">
    <property type="component" value="Unassembled WGS sequence"/>
</dbReference>
<dbReference type="InterPro" id="IPR024088">
    <property type="entry name" value="Tyr-tRNA-ligase_bac-type"/>
</dbReference>
<dbReference type="InterPro" id="IPR002305">
    <property type="entry name" value="aa-tRNA-synth_Ic"/>
</dbReference>
<dbReference type="CDD" id="cd00805">
    <property type="entry name" value="TyrRS_core"/>
    <property type="match status" value="1"/>
</dbReference>
<dbReference type="InterPro" id="IPR024107">
    <property type="entry name" value="Tyr-tRNA-ligase_bac_1"/>
</dbReference>
<dbReference type="InterPro" id="IPR014729">
    <property type="entry name" value="Rossmann-like_a/b/a_fold"/>
</dbReference>
<dbReference type="Pfam" id="PF01479">
    <property type="entry name" value="S4"/>
    <property type="match status" value="1"/>
</dbReference>
<dbReference type="InterPro" id="IPR002942">
    <property type="entry name" value="S4_RNA-bd"/>
</dbReference>
<dbReference type="EMBL" id="FOSK01000002">
    <property type="protein sequence ID" value="SFK11979.1"/>
    <property type="molecule type" value="Genomic_DNA"/>
</dbReference>
<feature type="binding site" evidence="7">
    <location>
        <position position="184"/>
    </location>
    <ligand>
        <name>L-tyrosine</name>
        <dbReference type="ChEBI" id="CHEBI:58315"/>
    </ligand>
</feature>
<comment type="catalytic activity">
    <reaction evidence="6 7">
        <text>tRNA(Tyr) + L-tyrosine + ATP = L-tyrosyl-tRNA(Tyr) + AMP + diphosphate + H(+)</text>
        <dbReference type="Rhea" id="RHEA:10220"/>
        <dbReference type="Rhea" id="RHEA-COMP:9706"/>
        <dbReference type="Rhea" id="RHEA-COMP:9707"/>
        <dbReference type="ChEBI" id="CHEBI:15378"/>
        <dbReference type="ChEBI" id="CHEBI:30616"/>
        <dbReference type="ChEBI" id="CHEBI:33019"/>
        <dbReference type="ChEBI" id="CHEBI:58315"/>
        <dbReference type="ChEBI" id="CHEBI:78442"/>
        <dbReference type="ChEBI" id="CHEBI:78536"/>
        <dbReference type="ChEBI" id="CHEBI:456215"/>
        <dbReference type="EC" id="6.1.1.1"/>
    </reaction>
</comment>
<dbReference type="Gene3D" id="1.10.240.10">
    <property type="entry name" value="Tyrosyl-Transfer RNA Synthetase"/>
    <property type="match status" value="1"/>
</dbReference>
<dbReference type="PROSITE" id="PS50889">
    <property type="entry name" value="S4"/>
    <property type="match status" value="1"/>
</dbReference>
<protein>
    <recommendedName>
        <fullName evidence="7">Tyrosine--tRNA ligase</fullName>
        <ecNumber evidence="7">6.1.1.1</ecNumber>
    </recommendedName>
    <alternativeName>
        <fullName evidence="7">Tyrosyl-tRNA synthetase</fullName>
        <shortName evidence="7">TyrRS</shortName>
    </alternativeName>
</protein>
<evidence type="ECO:0000313" key="11">
    <source>
        <dbReference type="Proteomes" id="UP000199598"/>
    </source>
</evidence>
<keyword evidence="5 7" id="KW-0030">Aminoacyl-tRNA synthetase</keyword>
<proteinExistence type="inferred from homology"/>
<name>A0A1I3WXW5_9HYPH</name>
<feature type="binding site" evidence="7">
    <location>
        <position position="188"/>
    </location>
    <ligand>
        <name>L-tyrosine</name>
        <dbReference type="ChEBI" id="CHEBI:58315"/>
    </ligand>
</feature>
<dbReference type="InterPro" id="IPR036986">
    <property type="entry name" value="S4_RNA-bd_sf"/>
</dbReference>
<dbReference type="PANTHER" id="PTHR11766">
    <property type="entry name" value="TYROSYL-TRNA SYNTHETASE"/>
    <property type="match status" value="1"/>
</dbReference>
<keyword evidence="4 7" id="KW-0648">Protein biosynthesis</keyword>
<dbReference type="Gene3D" id="3.40.50.620">
    <property type="entry name" value="HUPs"/>
    <property type="match status" value="1"/>
</dbReference>
<dbReference type="InterPro" id="IPR002307">
    <property type="entry name" value="Tyr-tRNA-ligase"/>
</dbReference>
<dbReference type="SUPFAM" id="SSF52374">
    <property type="entry name" value="Nucleotidylyl transferase"/>
    <property type="match status" value="1"/>
</dbReference>
<feature type="binding site" evidence="7">
    <location>
        <position position="49"/>
    </location>
    <ligand>
        <name>L-tyrosine</name>
        <dbReference type="ChEBI" id="CHEBI:58315"/>
    </ligand>
</feature>
<keyword evidence="3 7" id="KW-0067">ATP-binding</keyword>
<evidence type="ECO:0000256" key="4">
    <source>
        <dbReference type="ARBA" id="ARBA00022917"/>
    </source>
</evidence>
<keyword evidence="7" id="KW-0963">Cytoplasm</keyword>
<evidence type="ECO:0000256" key="2">
    <source>
        <dbReference type="ARBA" id="ARBA00022741"/>
    </source>
</evidence>
<comment type="subcellular location">
    <subcellularLocation>
        <location evidence="7">Cytoplasm</location>
    </subcellularLocation>
</comment>
<comment type="subunit">
    <text evidence="7">Homodimer.</text>
</comment>
<dbReference type="EC" id="6.1.1.1" evidence="7"/>
<keyword evidence="1 7" id="KW-0436">Ligase</keyword>
<dbReference type="HAMAP" id="MF_02006">
    <property type="entry name" value="Tyr_tRNA_synth_type1"/>
    <property type="match status" value="1"/>
</dbReference>
<feature type="domain" description="RNA-binding S4" evidence="9">
    <location>
        <begin position="358"/>
        <end position="401"/>
    </location>
</feature>
<evidence type="ECO:0000256" key="7">
    <source>
        <dbReference type="HAMAP-Rule" id="MF_02006"/>
    </source>
</evidence>
<dbReference type="PANTHER" id="PTHR11766:SF0">
    <property type="entry name" value="TYROSINE--TRNA LIGASE, MITOCHONDRIAL"/>
    <property type="match status" value="1"/>
</dbReference>
<accession>A0A1I3WXW5</accession>
<comment type="function">
    <text evidence="7">Catalyzes the attachment of tyrosine to tRNA(Tyr) in a two-step reaction: tyrosine is first activated by ATP to form Tyr-AMP and then transferred to the acceptor end of tRNA(Tyr).</text>
</comment>
<keyword evidence="2 7" id="KW-0547">Nucleotide-binding</keyword>
<evidence type="ECO:0000259" key="9">
    <source>
        <dbReference type="Pfam" id="PF01479"/>
    </source>
</evidence>
<comment type="caution">
    <text evidence="10">The sequence shown here is derived from an EMBL/GenBank/DDBJ whole genome shotgun (WGS) entry which is preliminary data.</text>
</comment>
<organism evidence="10 11">
    <name type="scientific">Pseudovibrio ascidiaceicola</name>
    <dbReference type="NCBI Taxonomy" id="285279"/>
    <lineage>
        <taxon>Bacteria</taxon>
        <taxon>Pseudomonadati</taxon>
        <taxon>Pseudomonadota</taxon>
        <taxon>Alphaproteobacteria</taxon>
        <taxon>Hyphomicrobiales</taxon>
        <taxon>Stappiaceae</taxon>
        <taxon>Pseudovibrio</taxon>
    </lineage>
</organism>
<evidence type="ECO:0000313" key="10">
    <source>
        <dbReference type="EMBL" id="SFK11979.1"/>
    </source>
</evidence>
<feature type="binding site" evidence="7">
    <location>
        <position position="246"/>
    </location>
    <ligand>
        <name>ATP</name>
        <dbReference type="ChEBI" id="CHEBI:30616"/>
    </ligand>
</feature>
<dbReference type="CDD" id="cd00165">
    <property type="entry name" value="S4"/>
    <property type="match status" value="1"/>
</dbReference>
<evidence type="ECO:0000256" key="6">
    <source>
        <dbReference type="ARBA" id="ARBA00048248"/>
    </source>
</evidence>
<keyword evidence="8" id="KW-0694">RNA-binding</keyword>
<feature type="short sequence motif" description="'HIGH' region" evidence="7">
    <location>
        <begin position="54"/>
        <end position="63"/>
    </location>
</feature>